<dbReference type="RefSeq" id="WP_030264174.1">
    <property type="nucleotide sequence ID" value="NZ_JBHEZZ010000014.1"/>
</dbReference>
<organism evidence="2 3">
    <name type="scientific">Streptacidiphilus cavernicola</name>
    <dbReference type="NCBI Taxonomy" id="3342716"/>
    <lineage>
        <taxon>Bacteria</taxon>
        <taxon>Bacillati</taxon>
        <taxon>Actinomycetota</taxon>
        <taxon>Actinomycetes</taxon>
        <taxon>Kitasatosporales</taxon>
        <taxon>Streptomycetaceae</taxon>
        <taxon>Streptacidiphilus</taxon>
    </lineage>
</organism>
<dbReference type="InterPro" id="IPR011335">
    <property type="entry name" value="Restrct_endonuc-II-like"/>
</dbReference>
<keyword evidence="3" id="KW-1185">Reference proteome</keyword>
<dbReference type="PANTHER" id="PTHR35400:SF3">
    <property type="entry name" value="SLL1072 PROTEIN"/>
    <property type="match status" value="1"/>
</dbReference>
<comment type="caution">
    <text evidence="2">The sequence shown here is derived from an EMBL/GenBank/DDBJ whole genome shotgun (WGS) entry which is preliminary data.</text>
</comment>
<dbReference type="GO" id="GO:0004519">
    <property type="term" value="F:endonuclease activity"/>
    <property type="evidence" value="ECO:0007669"/>
    <property type="project" value="UniProtKB-KW"/>
</dbReference>
<dbReference type="Proteomes" id="UP001592528">
    <property type="component" value="Unassembled WGS sequence"/>
</dbReference>
<evidence type="ECO:0000313" key="3">
    <source>
        <dbReference type="Proteomes" id="UP001592528"/>
    </source>
</evidence>
<gene>
    <name evidence="2" type="ORF">ACEZDJ_23635</name>
</gene>
<dbReference type="Gene3D" id="3.90.1570.10">
    <property type="entry name" value="tt1808, chain A"/>
    <property type="match status" value="1"/>
</dbReference>
<protein>
    <submittedName>
        <fullName evidence="2">Uma2 family endonuclease</fullName>
    </submittedName>
</protein>
<dbReference type="Pfam" id="PF05685">
    <property type="entry name" value="Uma2"/>
    <property type="match status" value="1"/>
</dbReference>
<dbReference type="InterPro" id="IPR012296">
    <property type="entry name" value="Nuclease_put_TT1808"/>
</dbReference>
<name>A0ABV6US44_9ACTN</name>
<sequence length="187" mass="21002">MTEQSIYQHLREFAEHFEPPAPFGPHIEISDGKIVMMISPSGAHDLDAMRIANQLTRQLPEGLFAGGFDIEHPLAAKMRRPDVAVVDEDAAVTSEAVDATAVHLAVEIVSPSNPENDYIDKVRDYPLMGVPRYLIVDPRNGSCLYYWDSDGKTYRESRPYTFGDVISVGDWTVDTSELVLYPPKRHR</sequence>
<evidence type="ECO:0000313" key="2">
    <source>
        <dbReference type="EMBL" id="MFC1404289.1"/>
    </source>
</evidence>
<dbReference type="EMBL" id="JBHEZZ010000014">
    <property type="protein sequence ID" value="MFC1404289.1"/>
    <property type="molecule type" value="Genomic_DNA"/>
</dbReference>
<accession>A0ABV6US44</accession>
<keyword evidence="2" id="KW-0540">Nuclease</keyword>
<feature type="domain" description="Putative restriction endonuclease" evidence="1">
    <location>
        <begin position="22"/>
        <end position="168"/>
    </location>
</feature>
<reference evidence="2 3" key="1">
    <citation type="submission" date="2024-09" db="EMBL/GenBank/DDBJ databases">
        <authorList>
            <person name="Lee S.D."/>
        </authorList>
    </citation>
    <scope>NUCLEOTIDE SEQUENCE [LARGE SCALE GENOMIC DNA]</scope>
    <source>
        <strain evidence="2 3">N1-5</strain>
    </source>
</reference>
<dbReference type="InterPro" id="IPR008538">
    <property type="entry name" value="Uma2"/>
</dbReference>
<proteinExistence type="predicted"/>
<dbReference type="PANTHER" id="PTHR35400">
    <property type="entry name" value="SLR1083 PROTEIN"/>
    <property type="match status" value="1"/>
</dbReference>
<evidence type="ECO:0000259" key="1">
    <source>
        <dbReference type="Pfam" id="PF05685"/>
    </source>
</evidence>
<keyword evidence="2" id="KW-0378">Hydrolase</keyword>
<dbReference type="SUPFAM" id="SSF52980">
    <property type="entry name" value="Restriction endonuclease-like"/>
    <property type="match status" value="1"/>
</dbReference>
<dbReference type="CDD" id="cd06260">
    <property type="entry name" value="DUF820-like"/>
    <property type="match status" value="1"/>
</dbReference>
<keyword evidence="2" id="KW-0255">Endonuclease</keyword>